<dbReference type="Gene3D" id="3.10.450.40">
    <property type="match status" value="1"/>
</dbReference>
<dbReference type="EMBL" id="CP002085">
    <property type="protein sequence ID" value="ADK84943.1"/>
    <property type="molecule type" value="Genomic_DNA"/>
</dbReference>
<name>E1QHA0_DESB2</name>
<dbReference type="Pfam" id="PF04965">
    <property type="entry name" value="GPW_gp25"/>
    <property type="match status" value="1"/>
</dbReference>
<sequence>MARLLVQGQAAAVDFAPNDLAAEVSQNVRMIMATPKGSVPLDRDFGLDFSLLDQPLPRARALLAAEIVRQVARYEPRARVARVDWAESELEAMDGGLRPIVVIDLLEDR</sequence>
<dbReference type="RefSeq" id="WP_013258396.1">
    <property type="nucleotide sequence ID" value="NC_014365.1"/>
</dbReference>
<feature type="domain" description="IraD/Gp25-like" evidence="1">
    <location>
        <begin position="19"/>
        <end position="95"/>
    </location>
</feature>
<protein>
    <submittedName>
        <fullName evidence="2">GPW/gp25 family protein</fullName>
    </submittedName>
</protein>
<gene>
    <name evidence="2" type="ordered locus">Deba_1575</name>
</gene>
<dbReference type="Proteomes" id="UP000009047">
    <property type="component" value="Chromosome"/>
</dbReference>
<evidence type="ECO:0000259" key="1">
    <source>
        <dbReference type="Pfam" id="PF04965"/>
    </source>
</evidence>
<dbReference type="KEGG" id="dbr:Deba_1575"/>
<organism evidence="2 3">
    <name type="scientific">Desulfarculus baarsii (strain ATCC 33931 / DSM 2075 / LMG 7858 / VKM B-1802 / 2st14)</name>
    <dbReference type="NCBI Taxonomy" id="644282"/>
    <lineage>
        <taxon>Bacteria</taxon>
        <taxon>Pseudomonadati</taxon>
        <taxon>Thermodesulfobacteriota</taxon>
        <taxon>Desulfarculia</taxon>
        <taxon>Desulfarculales</taxon>
        <taxon>Desulfarculaceae</taxon>
        <taxon>Desulfarculus</taxon>
    </lineage>
</organism>
<dbReference type="HOGENOM" id="CLU_170883_2_0_7"/>
<dbReference type="OrthoDB" id="9814725at2"/>
<evidence type="ECO:0000313" key="3">
    <source>
        <dbReference type="Proteomes" id="UP000009047"/>
    </source>
</evidence>
<dbReference type="InterPro" id="IPR007048">
    <property type="entry name" value="IraD/Gp25-like"/>
</dbReference>
<dbReference type="STRING" id="644282.Deba_1575"/>
<proteinExistence type="predicted"/>
<dbReference type="SUPFAM" id="SSF160719">
    <property type="entry name" value="gpW/gp25-like"/>
    <property type="match status" value="1"/>
</dbReference>
<reference evidence="2 3" key="1">
    <citation type="journal article" date="2010" name="Stand. Genomic Sci.">
        <title>Complete genome sequence of Desulfarculus baarsii type strain (2st14).</title>
        <authorList>
            <person name="Sun H."/>
            <person name="Spring S."/>
            <person name="Lapidus A."/>
            <person name="Davenport K."/>
            <person name="Del Rio T.G."/>
            <person name="Tice H."/>
            <person name="Nolan M."/>
            <person name="Copeland A."/>
            <person name="Cheng J.F."/>
            <person name="Lucas S."/>
            <person name="Tapia R."/>
            <person name="Goodwin L."/>
            <person name="Pitluck S."/>
            <person name="Ivanova N."/>
            <person name="Pagani I."/>
            <person name="Mavromatis K."/>
            <person name="Ovchinnikova G."/>
            <person name="Pati A."/>
            <person name="Chen A."/>
            <person name="Palaniappan K."/>
            <person name="Hauser L."/>
            <person name="Chang Y.J."/>
            <person name="Jeffries C.D."/>
            <person name="Detter J.C."/>
            <person name="Han C."/>
            <person name="Rohde M."/>
            <person name="Brambilla E."/>
            <person name="Goker M."/>
            <person name="Woyke T."/>
            <person name="Bristow J."/>
            <person name="Eisen J.A."/>
            <person name="Markowitz V."/>
            <person name="Hugenholtz P."/>
            <person name="Kyrpides N.C."/>
            <person name="Klenk H.P."/>
            <person name="Land M."/>
        </authorList>
    </citation>
    <scope>NUCLEOTIDE SEQUENCE [LARGE SCALE GENOMIC DNA]</scope>
    <source>
        <strain evidence="3">ATCC 33931 / DSM 2075 / LMG 7858 / VKM B-1802 / 2st14</strain>
    </source>
</reference>
<dbReference type="AlphaFoldDB" id="E1QHA0"/>
<keyword evidence="3" id="KW-1185">Reference proteome</keyword>
<dbReference type="eggNOG" id="COG3628">
    <property type="taxonomic scope" value="Bacteria"/>
</dbReference>
<accession>E1QHA0</accession>
<evidence type="ECO:0000313" key="2">
    <source>
        <dbReference type="EMBL" id="ADK84943.1"/>
    </source>
</evidence>